<comment type="caution">
    <text evidence="1">The sequence shown here is derived from an EMBL/GenBank/DDBJ whole genome shotgun (WGS) entry which is preliminary data.</text>
</comment>
<organism evidence="1 2">
    <name type="scientific">Colletotrichum truncatum</name>
    <name type="common">Anthracnose fungus</name>
    <name type="synonym">Colletotrichum capsici</name>
    <dbReference type="NCBI Taxonomy" id="5467"/>
    <lineage>
        <taxon>Eukaryota</taxon>
        <taxon>Fungi</taxon>
        <taxon>Dikarya</taxon>
        <taxon>Ascomycota</taxon>
        <taxon>Pezizomycotina</taxon>
        <taxon>Sordariomycetes</taxon>
        <taxon>Hypocreomycetidae</taxon>
        <taxon>Glomerellales</taxon>
        <taxon>Glomerellaceae</taxon>
        <taxon>Colletotrichum</taxon>
        <taxon>Colletotrichum truncatum species complex</taxon>
    </lineage>
</organism>
<name>A0ACC3YWI4_COLTU</name>
<dbReference type="Proteomes" id="UP000805649">
    <property type="component" value="Unassembled WGS sequence"/>
</dbReference>
<protein>
    <submittedName>
        <fullName evidence="1">Uncharacterized protein</fullName>
    </submittedName>
</protein>
<accession>A0ACC3YWI4</accession>
<dbReference type="EMBL" id="VUJX02000005">
    <property type="protein sequence ID" value="KAL0936298.1"/>
    <property type="molecule type" value="Genomic_DNA"/>
</dbReference>
<evidence type="ECO:0000313" key="1">
    <source>
        <dbReference type="EMBL" id="KAL0936298.1"/>
    </source>
</evidence>
<proteinExistence type="predicted"/>
<evidence type="ECO:0000313" key="2">
    <source>
        <dbReference type="Proteomes" id="UP000805649"/>
    </source>
</evidence>
<reference evidence="1 2" key="1">
    <citation type="journal article" date="2020" name="Phytopathology">
        <title>Genome Sequence Resources of Colletotrichum truncatum, C. plurivorum, C. musicola, and C. sojae: Four Species Pathogenic to Soybean (Glycine max).</title>
        <authorList>
            <person name="Rogerio F."/>
            <person name="Boufleur T.R."/>
            <person name="Ciampi-Guillardi M."/>
            <person name="Sukno S.A."/>
            <person name="Thon M.R."/>
            <person name="Massola Junior N.S."/>
            <person name="Baroncelli R."/>
        </authorList>
    </citation>
    <scope>NUCLEOTIDE SEQUENCE [LARGE SCALE GENOMIC DNA]</scope>
    <source>
        <strain evidence="1 2">CMES1059</strain>
    </source>
</reference>
<keyword evidence="2" id="KW-1185">Reference proteome</keyword>
<sequence length="91" mass="10082">MSAQATRLYEGIGVGRGWIDPAGRLRSLPYGTRLPPPPPLTEEALARARAPANPVYPRRSPSPTSRPVSGPQTYAEYMRGVEERANEYRVF</sequence>
<gene>
    <name evidence="1" type="ORF">CTRU02_208513</name>
</gene>